<dbReference type="RefSeq" id="WP_111456881.1">
    <property type="nucleotide sequence ID" value="NZ_QFYP01000001.1"/>
</dbReference>
<dbReference type="OrthoDB" id="7284568at2"/>
<dbReference type="InterPro" id="IPR013655">
    <property type="entry name" value="PAS_fold_3"/>
</dbReference>
<evidence type="ECO:0000259" key="8">
    <source>
        <dbReference type="PROSITE" id="PS50110"/>
    </source>
</evidence>
<evidence type="ECO:0000256" key="4">
    <source>
        <dbReference type="ARBA" id="ARBA00022679"/>
    </source>
</evidence>
<feature type="domain" description="PAC" evidence="10">
    <location>
        <begin position="86"/>
        <end position="140"/>
    </location>
</feature>
<dbReference type="InterPro" id="IPR013767">
    <property type="entry name" value="PAS_fold"/>
</dbReference>
<feature type="domain" description="Histidine kinase" evidence="7">
    <location>
        <begin position="577"/>
        <end position="790"/>
    </location>
</feature>
<evidence type="ECO:0000256" key="3">
    <source>
        <dbReference type="ARBA" id="ARBA00022553"/>
    </source>
</evidence>
<dbReference type="SMART" id="SM00448">
    <property type="entry name" value="REC"/>
    <property type="match status" value="1"/>
</dbReference>
<evidence type="ECO:0000313" key="12">
    <source>
        <dbReference type="Proteomes" id="UP000249842"/>
    </source>
</evidence>
<feature type="domain" description="PAC" evidence="10">
    <location>
        <begin position="505"/>
        <end position="557"/>
    </location>
</feature>
<keyword evidence="12" id="KW-1185">Reference proteome</keyword>
<dbReference type="InterPro" id="IPR001610">
    <property type="entry name" value="PAC"/>
</dbReference>
<proteinExistence type="predicted"/>
<dbReference type="SUPFAM" id="SSF47384">
    <property type="entry name" value="Homodimeric domain of signal transducing histidine kinase"/>
    <property type="match status" value="1"/>
</dbReference>
<dbReference type="Pfam" id="PF00072">
    <property type="entry name" value="Response_reg"/>
    <property type="match status" value="1"/>
</dbReference>
<feature type="domain" description="PAS" evidence="9">
    <location>
        <begin position="433"/>
        <end position="503"/>
    </location>
</feature>
<dbReference type="InterPro" id="IPR035965">
    <property type="entry name" value="PAS-like_dom_sf"/>
</dbReference>
<keyword evidence="5" id="KW-0418">Kinase</keyword>
<dbReference type="InterPro" id="IPR003661">
    <property type="entry name" value="HisK_dim/P_dom"/>
</dbReference>
<dbReference type="SMART" id="SM00387">
    <property type="entry name" value="HATPase_c"/>
    <property type="match status" value="1"/>
</dbReference>
<dbReference type="Pfam" id="PF08448">
    <property type="entry name" value="PAS_4"/>
    <property type="match status" value="1"/>
</dbReference>
<dbReference type="SMART" id="SM00086">
    <property type="entry name" value="PAC"/>
    <property type="match status" value="3"/>
</dbReference>
<gene>
    <name evidence="11" type="ORF">DJ021_07125</name>
</gene>
<dbReference type="InterPro" id="IPR052162">
    <property type="entry name" value="Sensor_kinase/Photoreceptor"/>
</dbReference>
<dbReference type="InterPro" id="IPR003018">
    <property type="entry name" value="GAF"/>
</dbReference>
<dbReference type="PROSITE" id="PS50113">
    <property type="entry name" value="PAC"/>
    <property type="match status" value="3"/>
</dbReference>
<comment type="caution">
    <text evidence="11">The sequence shown here is derived from an EMBL/GenBank/DDBJ whole genome shotgun (WGS) entry which is preliminary data.</text>
</comment>
<evidence type="ECO:0000256" key="1">
    <source>
        <dbReference type="ARBA" id="ARBA00000085"/>
    </source>
</evidence>
<dbReference type="Proteomes" id="UP000249842">
    <property type="component" value="Unassembled WGS sequence"/>
</dbReference>
<dbReference type="NCBIfam" id="TIGR00229">
    <property type="entry name" value="sensory_box"/>
    <property type="match status" value="3"/>
</dbReference>
<dbReference type="GO" id="GO:0006355">
    <property type="term" value="P:regulation of DNA-templated transcription"/>
    <property type="evidence" value="ECO:0007669"/>
    <property type="project" value="InterPro"/>
</dbReference>
<dbReference type="EMBL" id="QFYP01000001">
    <property type="protein sequence ID" value="RAK59588.1"/>
    <property type="molecule type" value="Genomic_DNA"/>
</dbReference>
<protein>
    <recommendedName>
        <fullName evidence="2">histidine kinase</fullName>
        <ecNumber evidence="2">2.7.13.3</ecNumber>
    </recommendedName>
</protein>
<dbReference type="PRINTS" id="PR00344">
    <property type="entry name" value="BCTRLSENSOR"/>
</dbReference>
<organism evidence="11 12">
    <name type="scientific">Phenylobacterium hankyongense</name>
    <dbReference type="NCBI Taxonomy" id="1813876"/>
    <lineage>
        <taxon>Bacteria</taxon>
        <taxon>Pseudomonadati</taxon>
        <taxon>Pseudomonadota</taxon>
        <taxon>Alphaproteobacteria</taxon>
        <taxon>Caulobacterales</taxon>
        <taxon>Caulobacteraceae</taxon>
        <taxon>Phenylobacterium</taxon>
    </lineage>
</organism>
<dbReference type="GO" id="GO:0000155">
    <property type="term" value="F:phosphorelay sensor kinase activity"/>
    <property type="evidence" value="ECO:0007669"/>
    <property type="project" value="InterPro"/>
</dbReference>
<dbReference type="CDD" id="cd00130">
    <property type="entry name" value="PAS"/>
    <property type="match status" value="3"/>
</dbReference>
<evidence type="ECO:0000259" key="7">
    <source>
        <dbReference type="PROSITE" id="PS50109"/>
    </source>
</evidence>
<dbReference type="SUPFAM" id="SSF55785">
    <property type="entry name" value="PYP-like sensor domain (PAS domain)"/>
    <property type="match status" value="3"/>
</dbReference>
<dbReference type="SUPFAM" id="SSF55781">
    <property type="entry name" value="GAF domain-like"/>
    <property type="match status" value="1"/>
</dbReference>
<reference evidence="12" key="1">
    <citation type="submission" date="2018-05" db="EMBL/GenBank/DDBJ databases">
        <authorList>
            <person name="Li X."/>
        </authorList>
    </citation>
    <scope>NUCLEOTIDE SEQUENCE [LARGE SCALE GENOMIC DNA]</scope>
    <source>
        <strain evidence="12">HKS-05</strain>
    </source>
</reference>
<dbReference type="EC" id="2.7.13.3" evidence="2"/>
<dbReference type="Gene3D" id="3.40.50.2300">
    <property type="match status" value="1"/>
</dbReference>
<dbReference type="PROSITE" id="PS50110">
    <property type="entry name" value="RESPONSE_REGULATORY"/>
    <property type="match status" value="1"/>
</dbReference>
<name>A0A328B3L2_9CAUL</name>
<dbReference type="PANTHER" id="PTHR43304:SF1">
    <property type="entry name" value="PAC DOMAIN-CONTAINING PROTEIN"/>
    <property type="match status" value="1"/>
</dbReference>
<evidence type="ECO:0000256" key="5">
    <source>
        <dbReference type="ARBA" id="ARBA00022777"/>
    </source>
</evidence>
<dbReference type="PROSITE" id="PS50112">
    <property type="entry name" value="PAS"/>
    <property type="match status" value="2"/>
</dbReference>
<evidence type="ECO:0000256" key="2">
    <source>
        <dbReference type="ARBA" id="ARBA00012438"/>
    </source>
</evidence>
<dbReference type="Gene3D" id="3.30.450.20">
    <property type="entry name" value="PAS domain"/>
    <property type="match status" value="3"/>
</dbReference>
<feature type="modified residue" description="4-aspartylphosphate" evidence="6">
    <location>
        <position position="860"/>
    </location>
</feature>
<dbReference type="InterPro" id="IPR011006">
    <property type="entry name" value="CheY-like_superfamily"/>
</dbReference>
<evidence type="ECO:0000259" key="9">
    <source>
        <dbReference type="PROSITE" id="PS50112"/>
    </source>
</evidence>
<feature type="domain" description="PAC" evidence="10">
    <location>
        <begin position="380"/>
        <end position="432"/>
    </location>
</feature>
<dbReference type="InterPro" id="IPR029016">
    <property type="entry name" value="GAF-like_dom_sf"/>
</dbReference>
<feature type="domain" description="PAS" evidence="9">
    <location>
        <begin position="306"/>
        <end position="377"/>
    </location>
</feature>
<dbReference type="SMART" id="SM00388">
    <property type="entry name" value="HisKA"/>
    <property type="match status" value="1"/>
</dbReference>
<comment type="catalytic activity">
    <reaction evidence="1">
        <text>ATP + protein L-histidine = ADP + protein N-phospho-L-histidine.</text>
        <dbReference type="EC" id="2.7.13.3"/>
    </reaction>
</comment>
<dbReference type="PROSITE" id="PS50109">
    <property type="entry name" value="HIS_KIN"/>
    <property type="match status" value="1"/>
</dbReference>
<keyword evidence="3 6" id="KW-0597">Phosphoprotein</keyword>
<sequence>MTQQLPQPGPSAACGDAPFRLLADHLPALCFIADPAGRVLWCNRRWYDYTGAASDAALDDVWPTLHHPNRRKEVARRWQGALETGRPAEMALPLLGGDGHYRPFLARVEPVRDDEDRLSCWLGTMTEIPNRRETEHNQRFLLELGDALRDEVDPAAILYAIGERLAAHLNVARVGYGEVSPDGQEVSVASRGWVAGDMPGGPGVYRLDDFGREAAAMVRRGEIFVVADVLADPAVGPNSDAHLGVGIRAGVTVPLVKRGGLAAIFYVHSPVVRRWRDVEVQLIRDVAERTWATLERARAEAGRRDSEERLRLALEGGMLGTVQWDLTTMRGSWSKQAGAIFGVEAGDEVPLEQLTGAVHPEDRERVLREVRKALKGGARYADEYRVVHPDGSVHWVVSRARVEREADGKAVRAAGVVADITDRKLAEERLRESEARFRGLFETAHEGVWLVDRRGRTLFINHRMAGLLGYAPEEISGRPVPEFCFPEDFAAARERIANNLAGRPEQFEFRFRRSDGSALPVLAASSPLWDGAGHVVGAVGMFSDLTERKQAEAELQRSREALYQSEKLNALGSLLAGVSHELNNPLSVVLSLSQLLEIKAAGTAYGERAAKIRLAAERCAKIVQTFLAMARQKAPVRTRVDANEVLGSALELTGYALRTAGIEVVTDLAPDLPPLNADADQLNQVLVNLIVNAQHALEDRPKPRILELRTSTDERRRSVRLEVADNGPGVPPEHRRRIFEPFFTSKPQGVGTGIGLTFSLAMVQAHGGALTLADRADGGACFTVELPTVVDFEAPREPAGEAVGRPPQDRTALVIDDEADLAEALAEMLQLEHYRADLARSGREGRRLIEARSYDVILSDLRMPDADGQTLFEWIERERPALAPRVAFVTGDTLGPAARRFLACAGRPVLEKPFDQAGLRSVLAELGRSPRFVDV</sequence>
<dbReference type="InterPro" id="IPR004358">
    <property type="entry name" value="Sig_transdc_His_kin-like_C"/>
</dbReference>
<dbReference type="SUPFAM" id="SSF52172">
    <property type="entry name" value="CheY-like"/>
    <property type="match status" value="1"/>
</dbReference>
<dbReference type="InterPro" id="IPR001789">
    <property type="entry name" value="Sig_transdc_resp-reg_receiver"/>
</dbReference>
<dbReference type="Gene3D" id="3.30.565.10">
    <property type="entry name" value="Histidine kinase-like ATPase, C-terminal domain"/>
    <property type="match status" value="1"/>
</dbReference>
<feature type="domain" description="Response regulatory" evidence="8">
    <location>
        <begin position="811"/>
        <end position="927"/>
    </location>
</feature>
<dbReference type="InterPro" id="IPR003594">
    <property type="entry name" value="HATPase_dom"/>
</dbReference>
<dbReference type="InterPro" id="IPR000014">
    <property type="entry name" value="PAS"/>
</dbReference>
<dbReference type="SMART" id="SM00065">
    <property type="entry name" value="GAF"/>
    <property type="match status" value="1"/>
</dbReference>
<dbReference type="Gene3D" id="1.10.287.130">
    <property type="match status" value="1"/>
</dbReference>
<accession>A0A328B3L2</accession>
<dbReference type="SUPFAM" id="SSF55874">
    <property type="entry name" value="ATPase domain of HSP90 chaperone/DNA topoisomerase II/histidine kinase"/>
    <property type="match status" value="1"/>
</dbReference>
<dbReference type="InterPro" id="IPR000700">
    <property type="entry name" value="PAS-assoc_C"/>
</dbReference>
<dbReference type="Pfam" id="PF00989">
    <property type="entry name" value="PAS"/>
    <property type="match status" value="1"/>
</dbReference>
<dbReference type="SMART" id="SM00091">
    <property type="entry name" value="PAS"/>
    <property type="match status" value="3"/>
</dbReference>
<dbReference type="Pfam" id="PF01590">
    <property type="entry name" value="GAF"/>
    <property type="match status" value="1"/>
</dbReference>
<evidence type="ECO:0000256" key="6">
    <source>
        <dbReference type="PROSITE-ProRule" id="PRU00169"/>
    </source>
</evidence>
<keyword evidence="4" id="KW-0808">Transferase</keyword>
<dbReference type="CDD" id="cd00156">
    <property type="entry name" value="REC"/>
    <property type="match status" value="1"/>
</dbReference>
<dbReference type="Gene3D" id="2.10.70.100">
    <property type="match status" value="1"/>
</dbReference>
<dbReference type="Pfam" id="PF00512">
    <property type="entry name" value="HisKA"/>
    <property type="match status" value="1"/>
</dbReference>
<dbReference type="Pfam" id="PF02518">
    <property type="entry name" value="HATPase_c"/>
    <property type="match status" value="1"/>
</dbReference>
<dbReference type="Gene3D" id="3.30.450.40">
    <property type="match status" value="1"/>
</dbReference>
<dbReference type="InterPro" id="IPR013656">
    <property type="entry name" value="PAS_4"/>
</dbReference>
<dbReference type="InterPro" id="IPR005467">
    <property type="entry name" value="His_kinase_dom"/>
</dbReference>
<evidence type="ECO:0000313" key="11">
    <source>
        <dbReference type="EMBL" id="RAK59588.1"/>
    </source>
</evidence>
<evidence type="ECO:0000259" key="10">
    <source>
        <dbReference type="PROSITE" id="PS50113"/>
    </source>
</evidence>
<dbReference type="PANTHER" id="PTHR43304">
    <property type="entry name" value="PHYTOCHROME-LIKE PROTEIN CPH1"/>
    <property type="match status" value="1"/>
</dbReference>
<dbReference type="Pfam" id="PF08447">
    <property type="entry name" value="PAS_3"/>
    <property type="match status" value="1"/>
</dbReference>
<dbReference type="AlphaFoldDB" id="A0A328B3L2"/>
<dbReference type="InterPro" id="IPR036890">
    <property type="entry name" value="HATPase_C_sf"/>
</dbReference>
<dbReference type="InterPro" id="IPR036097">
    <property type="entry name" value="HisK_dim/P_sf"/>
</dbReference>
<dbReference type="CDD" id="cd00082">
    <property type="entry name" value="HisKA"/>
    <property type="match status" value="1"/>
</dbReference>